<sequence>MGDMTSASGPGELDAFLKARRARPAPQDLGLPEQGPRRKVAELRREEVAQLAAISVDYYTRLEQGRVRASASVLATPAQALRLDDDQQRYPYQLGGKIDARRACSASWSSPPNPVRHRTTRCASSPRGRPGHRAGASGGLRPGDAPEAWPWGSGACLEERTASP</sequence>
<feature type="domain" description="HTH cro/C1-type" evidence="2">
    <location>
        <begin position="16"/>
        <end position="88"/>
    </location>
</feature>
<feature type="region of interest" description="Disordered" evidence="1">
    <location>
        <begin position="1"/>
        <end position="38"/>
    </location>
</feature>
<dbReference type="PANTHER" id="PTHR35010:SF2">
    <property type="entry name" value="BLL4672 PROTEIN"/>
    <property type="match status" value="1"/>
</dbReference>
<dbReference type="InterPro" id="IPR010982">
    <property type="entry name" value="Lambda_DNA-bd_dom_sf"/>
</dbReference>
<dbReference type="SMART" id="SM00530">
    <property type="entry name" value="HTH_XRE"/>
    <property type="match status" value="1"/>
</dbReference>
<dbReference type="Gene3D" id="1.10.260.40">
    <property type="entry name" value="lambda repressor-like DNA-binding domains"/>
    <property type="match status" value="1"/>
</dbReference>
<evidence type="ECO:0000256" key="1">
    <source>
        <dbReference type="SAM" id="MobiDB-lite"/>
    </source>
</evidence>
<dbReference type="CDD" id="cd00093">
    <property type="entry name" value="HTH_XRE"/>
    <property type="match status" value="1"/>
</dbReference>
<name>A0ABP6Z9M3_9ACTN</name>
<proteinExistence type="predicted"/>
<dbReference type="Proteomes" id="UP001500630">
    <property type="component" value="Unassembled WGS sequence"/>
</dbReference>
<evidence type="ECO:0000313" key="4">
    <source>
        <dbReference type="Proteomes" id="UP001500630"/>
    </source>
</evidence>
<organism evidence="3 4">
    <name type="scientific">Nonomuraea rosea</name>
    <dbReference type="NCBI Taxonomy" id="638574"/>
    <lineage>
        <taxon>Bacteria</taxon>
        <taxon>Bacillati</taxon>
        <taxon>Actinomycetota</taxon>
        <taxon>Actinomycetes</taxon>
        <taxon>Streptosporangiales</taxon>
        <taxon>Streptosporangiaceae</taxon>
        <taxon>Nonomuraea</taxon>
    </lineage>
</organism>
<comment type="caution">
    <text evidence="3">The sequence shown here is derived from an EMBL/GenBank/DDBJ whole genome shotgun (WGS) entry which is preliminary data.</text>
</comment>
<reference evidence="4" key="1">
    <citation type="journal article" date="2019" name="Int. J. Syst. Evol. Microbiol.">
        <title>The Global Catalogue of Microorganisms (GCM) 10K type strain sequencing project: providing services to taxonomists for standard genome sequencing and annotation.</title>
        <authorList>
            <consortium name="The Broad Institute Genomics Platform"/>
            <consortium name="The Broad Institute Genome Sequencing Center for Infectious Disease"/>
            <person name="Wu L."/>
            <person name="Ma J."/>
        </authorList>
    </citation>
    <scope>NUCLEOTIDE SEQUENCE [LARGE SCALE GENOMIC DNA]</scope>
    <source>
        <strain evidence="4">JCM 17326</strain>
    </source>
</reference>
<dbReference type="SUPFAM" id="SSF47413">
    <property type="entry name" value="lambda repressor-like DNA-binding domains"/>
    <property type="match status" value="1"/>
</dbReference>
<evidence type="ECO:0000259" key="2">
    <source>
        <dbReference type="SMART" id="SM00530"/>
    </source>
</evidence>
<keyword evidence="4" id="KW-1185">Reference proteome</keyword>
<gene>
    <name evidence="3" type="ORF">GCM10022419_098410</name>
</gene>
<feature type="region of interest" description="Disordered" evidence="1">
    <location>
        <begin position="102"/>
        <end position="164"/>
    </location>
</feature>
<dbReference type="InterPro" id="IPR001387">
    <property type="entry name" value="Cro/C1-type_HTH"/>
</dbReference>
<evidence type="ECO:0000313" key="3">
    <source>
        <dbReference type="EMBL" id="GAA3599035.1"/>
    </source>
</evidence>
<dbReference type="EMBL" id="BAABDQ010000033">
    <property type="protein sequence ID" value="GAA3599035.1"/>
    <property type="molecule type" value="Genomic_DNA"/>
</dbReference>
<protein>
    <recommendedName>
        <fullName evidence="2">HTH cro/C1-type domain-containing protein</fullName>
    </recommendedName>
</protein>
<dbReference type="Pfam" id="PF13560">
    <property type="entry name" value="HTH_31"/>
    <property type="match status" value="1"/>
</dbReference>
<dbReference type="PANTHER" id="PTHR35010">
    <property type="entry name" value="BLL4672 PROTEIN-RELATED"/>
    <property type="match status" value="1"/>
</dbReference>
<accession>A0ABP6Z9M3</accession>